<keyword evidence="4" id="KW-1185">Reference proteome</keyword>
<name>A0ABW3B4Q0_9FLAO</name>
<evidence type="ECO:0000259" key="2">
    <source>
        <dbReference type="Pfam" id="PF13579"/>
    </source>
</evidence>
<keyword evidence="3" id="KW-0328">Glycosyltransferase</keyword>
<dbReference type="PANTHER" id="PTHR12526:SF637">
    <property type="entry name" value="GLYCOSYLTRANSFERASE EPSF-RELATED"/>
    <property type="match status" value="1"/>
</dbReference>
<dbReference type="Pfam" id="PF00534">
    <property type="entry name" value="Glycos_transf_1"/>
    <property type="match status" value="1"/>
</dbReference>
<feature type="domain" description="Glycosyltransferase subfamily 4-like N-terminal" evidence="2">
    <location>
        <begin position="65"/>
        <end position="173"/>
    </location>
</feature>
<feature type="domain" description="Glycosyl transferase family 1" evidence="1">
    <location>
        <begin position="190"/>
        <end position="347"/>
    </location>
</feature>
<sequence length="382" mass="42795">MKIAHVISSIDTAGGGPSRSVTHLLRNMGGNFSSLSLALYTGKTQNPILFQFIASNINLRFYEFKKLGKLDGLEKQLAEDNLDLLHGHAIWDLPVHQMAKMARRLKVPYIITPRGMLEPWSLQQKRVKKQLALKLYQFKDLRLAACLHATAQMEVDSIRALGLKNPIALIPNGVPVEDFVVKDFESERVTKKILFLSRIHPKKGIENLITAWSQLSPALVQGWSVDIIGNGASAYIENLKKNIAEQGLSEIMKIKAPLDGKDKVLAYQEATFFVLPTHSENFGIVVAEALACGTPVITTKGAPWQDLQSYECGLWINIGVEALKTALEEAIQMPSQHIMQMGVNGRKLIEEKYSMEAVARKMHSLYEWILLKNDRPDFVRLD</sequence>
<dbReference type="Pfam" id="PF13579">
    <property type="entry name" value="Glyco_trans_4_4"/>
    <property type="match status" value="1"/>
</dbReference>
<protein>
    <submittedName>
        <fullName evidence="3">Glycosyltransferase</fullName>
        <ecNumber evidence="3">2.4.-.-</ecNumber>
    </submittedName>
</protein>
<dbReference type="EMBL" id="JBHTHY010000008">
    <property type="protein sequence ID" value="MFD0798203.1"/>
    <property type="molecule type" value="Genomic_DNA"/>
</dbReference>
<keyword evidence="3" id="KW-0808">Transferase</keyword>
<organism evidence="3 4">
    <name type="scientific">Maribacter chungangensis</name>
    <dbReference type="NCBI Taxonomy" id="1069117"/>
    <lineage>
        <taxon>Bacteria</taxon>
        <taxon>Pseudomonadati</taxon>
        <taxon>Bacteroidota</taxon>
        <taxon>Flavobacteriia</taxon>
        <taxon>Flavobacteriales</taxon>
        <taxon>Flavobacteriaceae</taxon>
        <taxon>Maribacter</taxon>
    </lineage>
</organism>
<dbReference type="InterPro" id="IPR001296">
    <property type="entry name" value="Glyco_trans_1"/>
</dbReference>
<evidence type="ECO:0000313" key="3">
    <source>
        <dbReference type="EMBL" id="MFD0798203.1"/>
    </source>
</evidence>
<evidence type="ECO:0000313" key="4">
    <source>
        <dbReference type="Proteomes" id="UP001597012"/>
    </source>
</evidence>
<evidence type="ECO:0000259" key="1">
    <source>
        <dbReference type="Pfam" id="PF00534"/>
    </source>
</evidence>
<dbReference type="PANTHER" id="PTHR12526">
    <property type="entry name" value="GLYCOSYLTRANSFERASE"/>
    <property type="match status" value="1"/>
</dbReference>
<dbReference type="Gene3D" id="3.40.50.2000">
    <property type="entry name" value="Glycogen Phosphorylase B"/>
    <property type="match status" value="2"/>
</dbReference>
<dbReference type="Proteomes" id="UP001597012">
    <property type="component" value="Unassembled WGS sequence"/>
</dbReference>
<comment type="caution">
    <text evidence="3">The sequence shown here is derived from an EMBL/GenBank/DDBJ whole genome shotgun (WGS) entry which is preliminary data.</text>
</comment>
<gene>
    <name evidence="3" type="ORF">ACFQZJ_12085</name>
</gene>
<dbReference type="SUPFAM" id="SSF53756">
    <property type="entry name" value="UDP-Glycosyltransferase/glycogen phosphorylase"/>
    <property type="match status" value="1"/>
</dbReference>
<accession>A0ABW3B4Q0</accession>
<dbReference type="GO" id="GO:0016757">
    <property type="term" value="F:glycosyltransferase activity"/>
    <property type="evidence" value="ECO:0007669"/>
    <property type="project" value="UniProtKB-KW"/>
</dbReference>
<dbReference type="RefSeq" id="WP_379934853.1">
    <property type="nucleotide sequence ID" value="NZ_JBHTHY010000008.1"/>
</dbReference>
<dbReference type="InterPro" id="IPR028098">
    <property type="entry name" value="Glyco_trans_4-like_N"/>
</dbReference>
<reference evidence="4" key="1">
    <citation type="journal article" date="2019" name="Int. J. Syst. Evol. Microbiol.">
        <title>The Global Catalogue of Microorganisms (GCM) 10K type strain sequencing project: providing services to taxonomists for standard genome sequencing and annotation.</title>
        <authorList>
            <consortium name="The Broad Institute Genomics Platform"/>
            <consortium name="The Broad Institute Genome Sequencing Center for Infectious Disease"/>
            <person name="Wu L."/>
            <person name="Ma J."/>
        </authorList>
    </citation>
    <scope>NUCLEOTIDE SEQUENCE [LARGE SCALE GENOMIC DNA]</scope>
    <source>
        <strain evidence="4">CCUG 61948</strain>
    </source>
</reference>
<dbReference type="EC" id="2.4.-.-" evidence="3"/>
<proteinExistence type="predicted"/>